<evidence type="ECO:0000313" key="2">
    <source>
        <dbReference type="Proteomes" id="UP001148662"/>
    </source>
</evidence>
<dbReference type="Proteomes" id="UP001148662">
    <property type="component" value="Unassembled WGS sequence"/>
</dbReference>
<reference evidence="1" key="1">
    <citation type="submission" date="2022-07" db="EMBL/GenBank/DDBJ databases">
        <title>Genome Sequence of Phlebia brevispora.</title>
        <authorList>
            <person name="Buettner E."/>
        </authorList>
    </citation>
    <scope>NUCLEOTIDE SEQUENCE</scope>
    <source>
        <strain evidence="1">MPL23</strain>
    </source>
</reference>
<proteinExistence type="predicted"/>
<accession>A0ACC1T8E2</accession>
<protein>
    <submittedName>
        <fullName evidence="1">Uncharacterized protein</fullName>
    </submittedName>
</protein>
<sequence length="68" mass="7430">MGIFRQFIYHILHLYGVAANHTSEIDFDTVTPDAIQLQCLPRPKGHVTAVRITAKNPDAGLKPSSGSL</sequence>
<evidence type="ECO:0000313" key="1">
    <source>
        <dbReference type="EMBL" id="KAJ3555626.1"/>
    </source>
</evidence>
<gene>
    <name evidence="1" type="ORF">NM688_g2471</name>
</gene>
<name>A0ACC1T8E2_9APHY</name>
<organism evidence="1 2">
    <name type="scientific">Phlebia brevispora</name>
    <dbReference type="NCBI Taxonomy" id="194682"/>
    <lineage>
        <taxon>Eukaryota</taxon>
        <taxon>Fungi</taxon>
        <taxon>Dikarya</taxon>
        <taxon>Basidiomycota</taxon>
        <taxon>Agaricomycotina</taxon>
        <taxon>Agaricomycetes</taxon>
        <taxon>Polyporales</taxon>
        <taxon>Meruliaceae</taxon>
        <taxon>Phlebia</taxon>
    </lineage>
</organism>
<dbReference type="EMBL" id="JANHOG010000313">
    <property type="protein sequence ID" value="KAJ3555626.1"/>
    <property type="molecule type" value="Genomic_DNA"/>
</dbReference>
<comment type="caution">
    <text evidence="1">The sequence shown here is derived from an EMBL/GenBank/DDBJ whole genome shotgun (WGS) entry which is preliminary data.</text>
</comment>
<keyword evidence="2" id="KW-1185">Reference proteome</keyword>